<dbReference type="EMBL" id="ML220125">
    <property type="protein sequence ID" value="TGZ80334.1"/>
    <property type="molecule type" value="Genomic_DNA"/>
</dbReference>
<feature type="compositionally biased region" description="Low complexity" evidence="2">
    <location>
        <begin position="260"/>
        <end position="269"/>
    </location>
</feature>
<organism evidence="3 4">
    <name type="scientific">Ascodesmis nigricans</name>
    <dbReference type="NCBI Taxonomy" id="341454"/>
    <lineage>
        <taxon>Eukaryota</taxon>
        <taxon>Fungi</taxon>
        <taxon>Dikarya</taxon>
        <taxon>Ascomycota</taxon>
        <taxon>Pezizomycotina</taxon>
        <taxon>Pezizomycetes</taxon>
        <taxon>Pezizales</taxon>
        <taxon>Ascodesmidaceae</taxon>
        <taxon>Ascodesmis</taxon>
    </lineage>
</organism>
<feature type="compositionally biased region" description="Polar residues" evidence="2">
    <location>
        <begin position="311"/>
        <end position="324"/>
    </location>
</feature>
<protein>
    <submittedName>
        <fullName evidence="3">Uncharacterized protein</fullName>
    </submittedName>
</protein>
<accession>A0A4S2MV01</accession>
<feature type="compositionally biased region" description="Low complexity" evidence="2">
    <location>
        <begin position="280"/>
        <end position="293"/>
    </location>
</feature>
<dbReference type="AlphaFoldDB" id="A0A4S2MV01"/>
<evidence type="ECO:0000313" key="3">
    <source>
        <dbReference type="EMBL" id="TGZ80334.1"/>
    </source>
</evidence>
<proteinExistence type="predicted"/>
<evidence type="ECO:0000256" key="1">
    <source>
        <dbReference type="SAM" id="Coils"/>
    </source>
</evidence>
<feature type="region of interest" description="Disordered" evidence="2">
    <location>
        <begin position="1"/>
        <end position="35"/>
    </location>
</feature>
<feature type="non-terminal residue" evidence="3">
    <location>
        <position position="364"/>
    </location>
</feature>
<feature type="region of interest" description="Disordered" evidence="2">
    <location>
        <begin position="256"/>
        <end position="364"/>
    </location>
</feature>
<evidence type="ECO:0000256" key="2">
    <source>
        <dbReference type="SAM" id="MobiDB-lite"/>
    </source>
</evidence>
<keyword evidence="1" id="KW-0175">Coiled coil</keyword>
<feature type="compositionally biased region" description="Low complexity" evidence="2">
    <location>
        <begin position="1"/>
        <end position="15"/>
    </location>
</feature>
<dbReference type="InParanoid" id="A0A4S2MV01"/>
<reference evidence="3 4" key="1">
    <citation type="submission" date="2019-04" db="EMBL/GenBank/DDBJ databases">
        <title>Comparative genomics and transcriptomics to analyze fruiting body development in filamentous ascomycetes.</title>
        <authorList>
            <consortium name="DOE Joint Genome Institute"/>
            <person name="Lutkenhaus R."/>
            <person name="Traeger S."/>
            <person name="Breuer J."/>
            <person name="Kuo A."/>
            <person name="Lipzen A."/>
            <person name="Pangilinan J."/>
            <person name="Dilworth D."/>
            <person name="Sandor L."/>
            <person name="Poggeler S."/>
            <person name="Barry K."/>
            <person name="Grigoriev I.V."/>
            <person name="Nowrousian M."/>
        </authorList>
    </citation>
    <scope>NUCLEOTIDE SEQUENCE [LARGE SCALE GENOMIC DNA]</scope>
    <source>
        <strain evidence="3 4">CBS 389.68</strain>
    </source>
</reference>
<dbReference type="Proteomes" id="UP000298138">
    <property type="component" value="Unassembled WGS sequence"/>
</dbReference>
<name>A0A4S2MV01_9PEZI</name>
<feature type="coiled-coil region" evidence="1">
    <location>
        <begin position="190"/>
        <end position="246"/>
    </location>
</feature>
<evidence type="ECO:0000313" key="4">
    <source>
        <dbReference type="Proteomes" id="UP000298138"/>
    </source>
</evidence>
<dbReference type="OrthoDB" id="5429487at2759"/>
<sequence>MSLPTIPLLPSSPSRSLPPTPSTPPTTSLPTPPSPLHALRLLDLLDYHLYQHPSLTPSTPLSSPPPCITSDREWRNWYTAFCRKLAREKGVLTPPSVQDVRVQIVEEFVFDQSVLGRYNTGGDTTGNGGEYFQTMEWKRVLAYLEEVEKAREMVRWRDLAAVRERKVMEGLEEMWRGRVAEEEEKHQTQLREKTALIQHLETKITELETAVKGLTKMLCDQPPVTRMEVEKAVEEFEGEMELVKRRLVERVSKTTRDTTDVTTTTNTLLREAREARNSASSFTSSSHSHSSPNQHHHQQHHQQHRVYINPGSPTSPRQTRHITWSPSVSTERSRSSVASIPAEGSGSPGSAGSAVGNQGVVVVV</sequence>
<gene>
    <name evidence="3" type="ORF">EX30DRAFT_396349</name>
</gene>
<keyword evidence="4" id="KW-1185">Reference proteome</keyword>
<feature type="compositionally biased region" description="Basic residues" evidence="2">
    <location>
        <begin position="294"/>
        <end position="304"/>
    </location>
</feature>
<feature type="compositionally biased region" description="Low complexity" evidence="2">
    <location>
        <begin position="325"/>
        <end position="364"/>
    </location>
</feature>